<sequence>MKSAIILASTLALVTAMPQAKPICPEPKDLLPWAEKSLTTEECTELESTKPPSKSWNKSAEQHGAAMY</sequence>
<dbReference type="HOGENOM" id="CLU_2794477_0_0_1"/>
<evidence type="ECO:0000313" key="3">
    <source>
        <dbReference type="EMBL" id="KID71296.1"/>
    </source>
</evidence>
<protein>
    <submittedName>
        <fullName evidence="3">Uncharacterized protein</fullName>
    </submittedName>
</protein>
<dbReference type="EMBL" id="AZNF01000001">
    <property type="protein sequence ID" value="KID71296.1"/>
    <property type="molecule type" value="Genomic_DNA"/>
</dbReference>
<feature type="signal peptide" evidence="2">
    <location>
        <begin position="1"/>
        <end position="16"/>
    </location>
</feature>
<evidence type="ECO:0000256" key="2">
    <source>
        <dbReference type="SAM" id="SignalP"/>
    </source>
</evidence>
<accession>A0A0B4G011</accession>
<gene>
    <name evidence="3" type="ORF">MAN_00895</name>
</gene>
<dbReference type="Proteomes" id="UP000031186">
    <property type="component" value="Unassembled WGS sequence"/>
</dbReference>
<keyword evidence="4" id="KW-1185">Reference proteome</keyword>
<dbReference type="VEuPathDB" id="FungiDB:MAN_00895"/>
<feature type="non-terminal residue" evidence="3">
    <location>
        <position position="1"/>
    </location>
</feature>
<dbReference type="OrthoDB" id="4936247at2759"/>
<feature type="chain" id="PRO_5002102835" evidence="2">
    <location>
        <begin position="17"/>
        <end position="68"/>
    </location>
</feature>
<keyword evidence="2" id="KW-0732">Signal</keyword>
<reference evidence="3 4" key="1">
    <citation type="journal article" date="2014" name="Proc. Natl. Acad. Sci. U.S.A.">
        <title>Trajectory and genomic determinants of fungal-pathogen speciation and host adaptation.</title>
        <authorList>
            <person name="Hu X."/>
            <person name="Xiao G."/>
            <person name="Zheng P."/>
            <person name="Shang Y."/>
            <person name="Su Y."/>
            <person name="Zhang X."/>
            <person name="Liu X."/>
            <person name="Zhan S."/>
            <person name="St Leger R.J."/>
            <person name="Wang C."/>
        </authorList>
    </citation>
    <scope>NUCLEOTIDE SEQUENCE [LARGE SCALE GENOMIC DNA]</scope>
    <source>
        <strain evidence="3 4">ARSEF 549</strain>
    </source>
</reference>
<proteinExistence type="predicted"/>
<feature type="region of interest" description="Disordered" evidence="1">
    <location>
        <begin position="42"/>
        <end position="68"/>
    </location>
</feature>
<comment type="caution">
    <text evidence="3">The sequence shown here is derived from an EMBL/GenBank/DDBJ whole genome shotgun (WGS) entry which is preliminary data.</text>
</comment>
<organism evidence="3 4">
    <name type="scientific">Metarhizium anisopliae (strain ARSEF 549)</name>
    <dbReference type="NCBI Taxonomy" id="3151832"/>
    <lineage>
        <taxon>Eukaryota</taxon>
        <taxon>Fungi</taxon>
        <taxon>Dikarya</taxon>
        <taxon>Ascomycota</taxon>
        <taxon>Pezizomycotina</taxon>
        <taxon>Sordariomycetes</taxon>
        <taxon>Hypocreomycetidae</taxon>
        <taxon>Hypocreales</taxon>
        <taxon>Clavicipitaceae</taxon>
        <taxon>Metarhizium</taxon>
    </lineage>
</organism>
<name>A0A0B4G011_METAF</name>
<dbReference type="AlphaFoldDB" id="A0A0B4G011"/>
<evidence type="ECO:0000313" key="4">
    <source>
        <dbReference type="Proteomes" id="UP000031186"/>
    </source>
</evidence>
<evidence type="ECO:0000256" key="1">
    <source>
        <dbReference type="SAM" id="MobiDB-lite"/>
    </source>
</evidence>